<gene>
    <name evidence="3" type="ORF">RM780_05760</name>
</gene>
<feature type="transmembrane region" description="Helical" evidence="2">
    <location>
        <begin position="66"/>
        <end position="83"/>
    </location>
</feature>
<evidence type="ECO:0000313" key="4">
    <source>
        <dbReference type="Proteomes" id="UP001183388"/>
    </source>
</evidence>
<feature type="transmembrane region" description="Helical" evidence="2">
    <location>
        <begin position="36"/>
        <end position="60"/>
    </location>
</feature>
<evidence type="ECO:0000313" key="3">
    <source>
        <dbReference type="EMBL" id="MDT0306464.1"/>
    </source>
</evidence>
<proteinExistence type="predicted"/>
<organism evidence="3 4">
    <name type="scientific">Streptomyces boetiae</name>
    <dbReference type="NCBI Taxonomy" id="3075541"/>
    <lineage>
        <taxon>Bacteria</taxon>
        <taxon>Bacillati</taxon>
        <taxon>Actinomycetota</taxon>
        <taxon>Actinomycetes</taxon>
        <taxon>Kitasatosporales</taxon>
        <taxon>Streptomycetaceae</taxon>
        <taxon>Streptomyces</taxon>
    </lineage>
</organism>
<feature type="transmembrane region" description="Helical" evidence="2">
    <location>
        <begin position="6"/>
        <end position="24"/>
    </location>
</feature>
<feature type="transmembrane region" description="Helical" evidence="2">
    <location>
        <begin position="127"/>
        <end position="143"/>
    </location>
</feature>
<feature type="transmembrane region" description="Helical" evidence="2">
    <location>
        <begin position="378"/>
        <end position="397"/>
    </location>
</feature>
<protein>
    <recommendedName>
        <fullName evidence="5">Permease</fullName>
    </recommendedName>
</protein>
<dbReference type="EMBL" id="JAVREN010000006">
    <property type="protein sequence ID" value="MDT0306464.1"/>
    <property type="molecule type" value="Genomic_DNA"/>
</dbReference>
<keyword evidence="2" id="KW-0472">Membrane</keyword>
<keyword evidence="4" id="KW-1185">Reference proteome</keyword>
<name>A0ABU2L4H7_9ACTN</name>
<feature type="transmembrane region" description="Helical" evidence="2">
    <location>
        <begin position="104"/>
        <end position="121"/>
    </location>
</feature>
<feature type="compositionally biased region" description="Low complexity" evidence="1">
    <location>
        <begin position="259"/>
        <end position="282"/>
    </location>
</feature>
<feature type="region of interest" description="Disordered" evidence="1">
    <location>
        <begin position="231"/>
        <end position="289"/>
    </location>
</feature>
<keyword evidence="2" id="KW-1133">Transmembrane helix</keyword>
<evidence type="ECO:0000256" key="1">
    <source>
        <dbReference type="SAM" id="MobiDB-lite"/>
    </source>
</evidence>
<feature type="transmembrane region" description="Helical" evidence="2">
    <location>
        <begin position="190"/>
        <end position="207"/>
    </location>
</feature>
<feature type="transmembrane region" description="Helical" evidence="2">
    <location>
        <begin position="520"/>
        <end position="538"/>
    </location>
</feature>
<feature type="transmembrane region" description="Helical" evidence="2">
    <location>
        <begin position="150"/>
        <end position="170"/>
    </location>
</feature>
<feature type="transmembrane region" description="Helical" evidence="2">
    <location>
        <begin position="339"/>
        <end position="358"/>
    </location>
</feature>
<keyword evidence="2" id="KW-0812">Transmembrane</keyword>
<sequence>MDVDITSVHWIYLAGIVLIIACMLRRKNVVIPSVLATLLTATFFSHSLITGIAAVFNASLTAAKELFSVFLIIALVTAMLGALRELGADRLMVLPFRRLMRGGIVSFLVLAAVSYVMALFFLPTPSVPLLGAILIPVAIQSGLPPMTVGLVVAITGQGMALSSGMVLRFLPEISASAAGADVDTVANRAFVMSLLTGVTALVITYVMQRRKFQEPSDALLEAWESRVSDTGAFGGTRGGGEAKHGTARGGEAGGGAGPGRRTPPGGAGPGAEQAGAAESGGPEPEGGGVAVAAPPAPVLAPQRPAAARTFAILVPVAYLCLILYLALESFTDVVGHPEGLDAAALVGGVATLILFAAAMTNDRGDSLETASGHLIDGLLFAFKTMGVVIPIAGFFYLGNGGYAPGILGMPEDAEGGPSLIFDLATAAQSHLPENGPVLAFAILAVGLVAGLEGAGFVGLPLTGSLSAAFGPGVGMDPATLAAIGQMGNVWSGGGTLVAWSSLIAVAGFARVSVFELARQCFIPVMAGLIVSTTVSLFIF</sequence>
<reference evidence="4" key="1">
    <citation type="submission" date="2023-07" db="EMBL/GenBank/DDBJ databases">
        <title>30 novel species of actinomycetes from the DSMZ collection.</title>
        <authorList>
            <person name="Nouioui I."/>
        </authorList>
    </citation>
    <scope>NUCLEOTIDE SEQUENCE [LARGE SCALE GENOMIC DNA]</scope>
    <source>
        <strain evidence="4">DSM 44917</strain>
    </source>
</reference>
<feature type="transmembrane region" description="Helical" evidence="2">
    <location>
        <begin position="437"/>
        <end position="458"/>
    </location>
</feature>
<dbReference type="Proteomes" id="UP001183388">
    <property type="component" value="Unassembled WGS sequence"/>
</dbReference>
<evidence type="ECO:0008006" key="5">
    <source>
        <dbReference type="Google" id="ProtNLM"/>
    </source>
</evidence>
<evidence type="ECO:0000256" key="2">
    <source>
        <dbReference type="SAM" id="Phobius"/>
    </source>
</evidence>
<dbReference type="RefSeq" id="WP_311629396.1">
    <property type="nucleotide sequence ID" value="NZ_JAVREN010000006.1"/>
</dbReference>
<feature type="transmembrane region" description="Helical" evidence="2">
    <location>
        <begin position="489"/>
        <end position="508"/>
    </location>
</feature>
<feature type="compositionally biased region" description="Gly residues" evidence="1">
    <location>
        <begin position="247"/>
        <end position="258"/>
    </location>
</feature>
<comment type="caution">
    <text evidence="3">The sequence shown here is derived from an EMBL/GenBank/DDBJ whole genome shotgun (WGS) entry which is preliminary data.</text>
</comment>
<feature type="transmembrane region" description="Helical" evidence="2">
    <location>
        <begin position="309"/>
        <end position="327"/>
    </location>
</feature>
<accession>A0ABU2L4H7</accession>